<dbReference type="RefSeq" id="WP_074928325.1">
    <property type="nucleotide sequence ID" value="NZ_FPBL01000005.1"/>
</dbReference>
<accession>A0A1I7HIY5</accession>
<dbReference type="InterPro" id="IPR011006">
    <property type="entry name" value="CheY-like_superfamily"/>
</dbReference>
<dbReference type="PANTHER" id="PTHR44591">
    <property type="entry name" value="STRESS RESPONSE REGULATOR PROTEIN 1"/>
    <property type="match status" value="1"/>
</dbReference>
<evidence type="ECO:0000256" key="2">
    <source>
        <dbReference type="PROSITE-ProRule" id="PRU00169"/>
    </source>
</evidence>
<dbReference type="OrthoDB" id="9801101at2"/>
<dbReference type="Proteomes" id="UP000183926">
    <property type="component" value="Unassembled WGS sequence"/>
</dbReference>
<evidence type="ECO:0000256" key="1">
    <source>
        <dbReference type="ARBA" id="ARBA00022553"/>
    </source>
</evidence>
<feature type="modified residue" description="4-aspartylphosphate" evidence="2">
    <location>
        <position position="54"/>
    </location>
</feature>
<dbReference type="SUPFAM" id="SSF52172">
    <property type="entry name" value="CheY-like"/>
    <property type="match status" value="1"/>
</dbReference>
<dbReference type="InterPro" id="IPR001789">
    <property type="entry name" value="Sig_transdc_resp-reg_receiver"/>
</dbReference>
<name>A0A1I7HIY5_9PROT</name>
<reference evidence="4 5" key="1">
    <citation type="submission" date="2016-10" db="EMBL/GenBank/DDBJ databases">
        <authorList>
            <person name="de Groot N.N."/>
        </authorList>
    </citation>
    <scope>NUCLEOTIDE SEQUENCE [LARGE SCALE GENOMIC DNA]</scope>
    <source>
        <strain evidence="4 5">Nm24</strain>
    </source>
</reference>
<dbReference type="Pfam" id="PF00072">
    <property type="entry name" value="Response_reg"/>
    <property type="match status" value="1"/>
</dbReference>
<organism evidence="4 5">
    <name type="scientific">Nitrosomonas eutropha</name>
    <dbReference type="NCBI Taxonomy" id="916"/>
    <lineage>
        <taxon>Bacteria</taxon>
        <taxon>Pseudomonadati</taxon>
        <taxon>Pseudomonadota</taxon>
        <taxon>Betaproteobacteria</taxon>
        <taxon>Nitrosomonadales</taxon>
        <taxon>Nitrosomonadaceae</taxon>
        <taxon>Nitrosomonas</taxon>
    </lineage>
</organism>
<dbReference type="PROSITE" id="PS50110">
    <property type="entry name" value="RESPONSE_REGULATORY"/>
    <property type="match status" value="1"/>
</dbReference>
<evidence type="ECO:0000259" key="3">
    <source>
        <dbReference type="PROSITE" id="PS50110"/>
    </source>
</evidence>
<dbReference type="EMBL" id="FPBL01000005">
    <property type="protein sequence ID" value="SFU60734.1"/>
    <property type="molecule type" value="Genomic_DNA"/>
</dbReference>
<dbReference type="GO" id="GO:0000160">
    <property type="term" value="P:phosphorelay signal transduction system"/>
    <property type="evidence" value="ECO:0007669"/>
    <property type="project" value="InterPro"/>
</dbReference>
<evidence type="ECO:0000313" key="4">
    <source>
        <dbReference type="EMBL" id="SFU60734.1"/>
    </source>
</evidence>
<dbReference type="AlphaFoldDB" id="A0A1I7HIY5"/>
<gene>
    <name evidence="4" type="ORF">SAMN05216339_10547</name>
</gene>
<dbReference type="Gene3D" id="3.40.50.2300">
    <property type="match status" value="1"/>
</dbReference>
<keyword evidence="1 2" id="KW-0597">Phosphoprotein</keyword>
<dbReference type="PANTHER" id="PTHR44591:SF20">
    <property type="entry name" value="PROTEIN PILH"/>
    <property type="match status" value="1"/>
</dbReference>
<evidence type="ECO:0000313" key="5">
    <source>
        <dbReference type="Proteomes" id="UP000183926"/>
    </source>
</evidence>
<proteinExistence type="predicted"/>
<dbReference type="SMART" id="SM00448">
    <property type="entry name" value="REC"/>
    <property type="match status" value="1"/>
</dbReference>
<dbReference type="InterPro" id="IPR050595">
    <property type="entry name" value="Bact_response_regulator"/>
</dbReference>
<protein>
    <submittedName>
        <fullName evidence="4">Response regulator receiver protein</fullName>
    </submittedName>
</protein>
<sequence>MTVRTILVVDDSPTDRHIISSILTQNGYQVGVAESGEEGVTKARETWPDLVLMDVVMPGINGYQATRMLARDSATRHIPVILCTTKDQQTDKIWGLRQGAQDYITKPVVVAELLQKIARLG</sequence>
<feature type="domain" description="Response regulatory" evidence="3">
    <location>
        <begin position="5"/>
        <end position="121"/>
    </location>
</feature>